<evidence type="ECO:0000256" key="1">
    <source>
        <dbReference type="SAM" id="MobiDB-lite"/>
    </source>
</evidence>
<feature type="region of interest" description="Disordered" evidence="1">
    <location>
        <begin position="549"/>
        <end position="694"/>
    </location>
</feature>
<feature type="compositionally biased region" description="Low complexity" evidence="1">
    <location>
        <begin position="416"/>
        <end position="457"/>
    </location>
</feature>
<feature type="compositionally biased region" description="Low complexity" evidence="1">
    <location>
        <begin position="668"/>
        <end position="678"/>
    </location>
</feature>
<feature type="compositionally biased region" description="Basic and acidic residues" evidence="1">
    <location>
        <begin position="570"/>
        <end position="589"/>
    </location>
</feature>
<feature type="region of interest" description="Disordered" evidence="1">
    <location>
        <begin position="795"/>
        <end position="819"/>
    </location>
</feature>
<feature type="compositionally biased region" description="Basic and acidic residues" evidence="1">
    <location>
        <begin position="1882"/>
        <end position="1906"/>
    </location>
</feature>
<feature type="compositionally biased region" description="Basic residues" evidence="1">
    <location>
        <begin position="383"/>
        <end position="400"/>
    </location>
</feature>
<feature type="compositionally biased region" description="Polar residues" evidence="1">
    <location>
        <begin position="1098"/>
        <end position="1113"/>
    </location>
</feature>
<feature type="compositionally biased region" description="Basic and acidic residues" evidence="1">
    <location>
        <begin position="401"/>
        <end position="415"/>
    </location>
</feature>
<evidence type="ECO:0000313" key="2">
    <source>
        <dbReference type="EMBL" id="CEM33523.1"/>
    </source>
</evidence>
<feature type="region of interest" description="Disordered" evidence="1">
    <location>
        <begin position="1672"/>
        <end position="1736"/>
    </location>
</feature>
<proteinExistence type="predicted"/>
<feature type="compositionally biased region" description="Basic and acidic residues" evidence="1">
    <location>
        <begin position="1263"/>
        <end position="1282"/>
    </location>
</feature>
<feature type="compositionally biased region" description="Polar residues" evidence="1">
    <location>
        <begin position="1208"/>
        <end position="1222"/>
    </location>
</feature>
<dbReference type="EMBL" id="CDMZ01001502">
    <property type="protein sequence ID" value="CEM33523.1"/>
    <property type="molecule type" value="Genomic_DNA"/>
</dbReference>
<organism evidence="2">
    <name type="scientific">Chromera velia CCMP2878</name>
    <dbReference type="NCBI Taxonomy" id="1169474"/>
    <lineage>
        <taxon>Eukaryota</taxon>
        <taxon>Sar</taxon>
        <taxon>Alveolata</taxon>
        <taxon>Colpodellida</taxon>
        <taxon>Chromeraceae</taxon>
        <taxon>Chromera</taxon>
    </lineage>
</organism>
<feature type="compositionally biased region" description="Basic residues" evidence="1">
    <location>
        <begin position="602"/>
        <end position="613"/>
    </location>
</feature>
<feature type="compositionally biased region" description="Basic and acidic residues" evidence="1">
    <location>
        <begin position="1115"/>
        <end position="1128"/>
    </location>
</feature>
<feature type="region of interest" description="Disordered" evidence="1">
    <location>
        <begin position="205"/>
        <end position="282"/>
    </location>
</feature>
<feature type="compositionally biased region" description="Polar residues" evidence="1">
    <location>
        <begin position="111"/>
        <end position="125"/>
    </location>
</feature>
<feature type="region of interest" description="Disordered" evidence="1">
    <location>
        <begin position="1877"/>
        <end position="1923"/>
    </location>
</feature>
<feature type="compositionally biased region" description="Gly residues" evidence="1">
    <location>
        <begin position="679"/>
        <end position="692"/>
    </location>
</feature>
<protein>
    <submittedName>
        <fullName evidence="2">Uncharacterized protein</fullName>
    </submittedName>
</protein>
<feature type="region of interest" description="Disordered" evidence="1">
    <location>
        <begin position="312"/>
        <end position="524"/>
    </location>
</feature>
<name>A0A0G4GSC8_9ALVE</name>
<feature type="compositionally biased region" description="Basic and acidic residues" evidence="1">
    <location>
        <begin position="891"/>
        <end position="901"/>
    </location>
</feature>
<feature type="compositionally biased region" description="Basic and acidic residues" evidence="1">
    <location>
        <begin position="126"/>
        <end position="136"/>
    </location>
</feature>
<feature type="compositionally biased region" description="Polar residues" evidence="1">
    <location>
        <begin position="1774"/>
        <end position="1788"/>
    </location>
</feature>
<feature type="compositionally biased region" description="Low complexity" evidence="1">
    <location>
        <begin position="504"/>
        <end position="520"/>
    </location>
</feature>
<dbReference type="VEuPathDB" id="CryptoDB:Cvel_5134"/>
<gene>
    <name evidence="2" type="ORF">Cvel_5134</name>
</gene>
<feature type="region of interest" description="Disordered" evidence="1">
    <location>
        <begin position="1073"/>
        <end position="1139"/>
    </location>
</feature>
<feature type="compositionally biased region" description="Basic and acidic residues" evidence="1">
    <location>
        <begin position="38"/>
        <end position="50"/>
    </location>
</feature>
<feature type="region of interest" description="Disordered" evidence="1">
    <location>
        <begin position="1199"/>
        <end position="1301"/>
    </location>
</feature>
<sequence length="1923" mass="207545">MENGHRGRRHGYAFLVDTKLLSQCRAPRTYALRSSRTKPLEARPPPRGEQAEAENQSKLLQKRISTGPPHYSPPPDMHNPAETSLEQQQIEATKKPLPVSYQTTERKGRAPQQTTKMWARLTDSSQRPRPEIKSKIDTNLPEGDEGQLLRAVARRGMQQSFQTGPRALIDSVLEESRRASYKGRPLILCTEPIPPDDLLASFEEAEAEAETQRGRGGVSSRDVDLTRTVSGGRKGKSPRGDISLPNQTENTSAANDRQNPTETPQNALARTLPPRTSLQLDPNVVAASNGRLRGSRRPSNFLLKGAVRRTTFGGCAPRPSQADSLAAGSSELASDPSKRQELSNFMRDGQSLRHSIDGVVESGSIRIIGEGGEGDEQSEGAKARGRSRKAKEKKKKRKKQPKEGEGEGEEGKSADESSSSSSSSSSSGSGSDSSSDSSSSSSSGSSSRSGSSDSSGDFSRDEEASLHGHGATSRSEKPFLATFKKDSKGEGGAKSPHTKDSTTGKRSSLKGGLLLPSPSGMTGVNMETSRARQLKDFIDEVHVCADLTAKEAGLPPPETESPRQKALVEALKKGKPLTDPDPDQIERQQRLRMVRSANLRRSPPRRRRRRPRVQRGFSFRSSASPSRSPSANSREDEKEKSFLGGLSGRGEGVLADGTVEWSPKSEFSSPGGVSPRGGASPGGAADGDGGEGTTQAAVMRGIREGAAQRLALEKQKERVKQRQILFEEIKLRVSKLTHMSRVSSLSSVVSSIPALKALLSGLVSIGISCGTPLSTVAERFPLCFGKASRDRDGFASGDALTGTGPGGLLRPPTPSESRDLKSSLEAEIPWLVESDPRTWIFFRALSVFPSAEDGSLGFLPQVVRAAFHLVTLYQNLVDLADRIERQRMRRLKLQDNKRRGSEASSDQQQQQMNGSASSQVHRGSGGSVDAARGGALAILASPQMAAERDHSSLPSAQQARGKARRAHRAVALCRHAQRLENQRKAHRELMERRHETARVTEFLQQSMFRGAVGVREGGLFSLNEENDQMLVPPDRPFGLSVPFAAGPFTSLANPLSVHGAIPGIGVSRAAISMSTSPRGVRQPGGERSSLSPRGGAQGNTNNLNRQGSVQTGTHEGAEGRRGDTREMMKQQSGGYTAEDMKRWEQAERDGSTQFGILCEAKLLQALGQEALQMRDPPPEVLFRLVPVLLLVEALHSKAPEEEEGDAADSQTHGDASTKSAITNGERGSPKGPLALEQEQGGGSVQGQAEREGTGQVDFSPADSGEKGAAEKTEGQARQERVEGTLGRDPAAGDSDANSESQPGKLFLELFFPKTEAHEALFEKIRADTKTFLPERWERLKNYLVSQCLTKIELEAAERFALRQATQGRSGVADSSSSRVKIEAGYRRAGHRRSFFERTRQGRSRGFVSDKEWRRGNTARGGGGDAVLLSTEKQRFEVLAKDLMTATAAVGDGVSMSLSLKEKKALLRRTQQAQTGYVPPSVVAEREREDEAGRASIWEKERKGGGGLAVFRGKWRDVFDLAREERKNRETGLSGMAVGRVWGEPVQDLQTRETLLTKYTASRGGVVGVGNESSDVDARGSTIGDGSVLMHTPSVAGGGTRRANGGPLGAMGPGSTVSDVKRHAQIAQMISEALACAFKGRDFLAAALPQSEHRQGSRLAAVLRDSLLHTERQWRPSFNSSNPASPSGGPTDVSPRAAASGTSPRAGGGGEAKEEGGIADEEGEGRDRGQLDASGKYGETWKKAEKDINHANTFKLASKRKTYHYDDLNVKPQRTRTGTPDTQAASTEQGHALGSESSDRCGSAESDDQFPEEEPFHIPVMTADGLDRAEGSRATPLEDRLRRAERRAQTLCRQTFGVVGPPRQGGMESLELSRRVASIISQDEARRKREAKNQKDRSRNARLKASESNEVEGPPIFLLTGTEQ</sequence>
<feature type="compositionally biased region" description="Basic and acidic residues" evidence="1">
    <location>
        <begin position="1824"/>
        <end position="1841"/>
    </location>
</feature>
<accession>A0A0G4GSC8</accession>
<feature type="region of interest" description="Disordered" evidence="1">
    <location>
        <begin position="891"/>
        <end position="929"/>
    </location>
</feature>
<feature type="region of interest" description="Disordered" evidence="1">
    <location>
        <begin position="1569"/>
        <end position="1589"/>
    </location>
</feature>
<feature type="compositionally biased region" description="Low complexity" evidence="1">
    <location>
        <begin position="1675"/>
        <end position="1689"/>
    </location>
</feature>
<feature type="compositionally biased region" description="Low complexity" evidence="1">
    <location>
        <begin position="617"/>
        <end position="631"/>
    </location>
</feature>
<feature type="region of interest" description="Disordered" evidence="1">
    <location>
        <begin position="1750"/>
        <end position="1841"/>
    </location>
</feature>
<feature type="compositionally biased region" description="Polar residues" evidence="1">
    <location>
        <begin position="902"/>
        <end position="921"/>
    </location>
</feature>
<feature type="compositionally biased region" description="Polar residues" evidence="1">
    <location>
        <begin position="244"/>
        <end position="280"/>
    </location>
</feature>
<reference evidence="2" key="1">
    <citation type="submission" date="2014-11" db="EMBL/GenBank/DDBJ databases">
        <authorList>
            <person name="Otto D Thomas"/>
            <person name="Naeem Raeece"/>
        </authorList>
    </citation>
    <scope>NUCLEOTIDE SEQUENCE</scope>
</reference>
<feature type="compositionally biased region" description="Basic and acidic residues" evidence="1">
    <location>
        <begin position="483"/>
        <end position="503"/>
    </location>
</feature>
<feature type="compositionally biased region" description="Polar residues" evidence="1">
    <location>
        <begin position="81"/>
        <end position="91"/>
    </location>
</feature>
<feature type="region of interest" description="Disordered" evidence="1">
    <location>
        <begin position="28"/>
        <end position="142"/>
    </location>
</feature>